<protein>
    <submittedName>
        <fullName evidence="1">Uncharacterized protein</fullName>
    </submittedName>
</protein>
<name>A0A3N1CMU0_9ACTN</name>
<proteinExistence type="predicted"/>
<reference evidence="1 2" key="1">
    <citation type="submission" date="2018-11" db="EMBL/GenBank/DDBJ databases">
        <title>Sequencing the genomes of 1000 actinobacteria strains.</title>
        <authorList>
            <person name="Klenk H.-P."/>
        </authorList>
    </citation>
    <scope>NUCLEOTIDE SEQUENCE [LARGE SCALE GENOMIC DNA]</scope>
    <source>
        <strain evidence="1 2">DSM 44254</strain>
    </source>
</reference>
<evidence type="ECO:0000313" key="2">
    <source>
        <dbReference type="Proteomes" id="UP000272400"/>
    </source>
</evidence>
<dbReference type="EMBL" id="RJKE01000001">
    <property type="protein sequence ID" value="ROO82620.1"/>
    <property type="molecule type" value="Genomic_DNA"/>
</dbReference>
<sequence>MGTNPSFLRGPNDDTAFEADGLDFYDAPFT</sequence>
<gene>
    <name evidence="1" type="ORF">EDD29_0101</name>
</gene>
<comment type="caution">
    <text evidence="1">The sequence shown here is derived from an EMBL/GenBank/DDBJ whole genome shotgun (WGS) entry which is preliminary data.</text>
</comment>
<dbReference type="Proteomes" id="UP000272400">
    <property type="component" value="Unassembled WGS sequence"/>
</dbReference>
<keyword evidence="2" id="KW-1185">Reference proteome</keyword>
<organism evidence="1 2">
    <name type="scientific">Actinocorallia herbida</name>
    <dbReference type="NCBI Taxonomy" id="58109"/>
    <lineage>
        <taxon>Bacteria</taxon>
        <taxon>Bacillati</taxon>
        <taxon>Actinomycetota</taxon>
        <taxon>Actinomycetes</taxon>
        <taxon>Streptosporangiales</taxon>
        <taxon>Thermomonosporaceae</taxon>
        <taxon>Actinocorallia</taxon>
    </lineage>
</organism>
<evidence type="ECO:0000313" key="1">
    <source>
        <dbReference type="EMBL" id="ROO82620.1"/>
    </source>
</evidence>
<dbReference type="AlphaFoldDB" id="A0A3N1CMU0"/>
<accession>A0A3N1CMU0</accession>